<keyword evidence="1" id="KW-1133">Transmembrane helix</keyword>
<evidence type="ECO:0000256" key="1">
    <source>
        <dbReference type="SAM" id="Phobius"/>
    </source>
</evidence>
<dbReference type="RefSeq" id="WP_101601640.1">
    <property type="nucleotide sequence ID" value="NZ_FWFF01000001.1"/>
</dbReference>
<dbReference type="Proteomes" id="UP000196581">
    <property type="component" value="Unassembled WGS sequence"/>
</dbReference>
<feature type="transmembrane region" description="Helical" evidence="1">
    <location>
        <begin position="55"/>
        <end position="77"/>
    </location>
</feature>
<proteinExistence type="predicted"/>
<evidence type="ECO:0000313" key="2">
    <source>
        <dbReference type="EMBL" id="SLM88473.1"/>
    </source>
</evidence>
<keyword evidence="3" id="KW-1185">Reference proteome</keyword>
<feature type="transmembrane region" description="Helical" evidence="1">
    <location>
        <begin position="20"/>
        <end position="43"/>
    </location>
</feature>
<reference evidence="3" key="1">
    <citation type="submission" date="2017-02" db="EMBL/GenBank/DDBJ databases">
        <authorList>
            <person name="Dridi B."/>
        </authorList>
    </citation>
    <scope>NUCLEOTIDE SEQUENCE [LARGE SCALE GENOMIC DNA]</scope>
    <source>
        <strain evidence="3">B Co 03.10</strain>
    </source>
</reference>
<keyword evidence="1" id="KW-0812">Transmembrane</keyword>
<feature type="transmembrane region" description="Helical" evidence="1">
    <location>
        <begin position="97"/>
        <end position="121"/>
    </location>
</feature>
<sequence>MTQSMQFLPPRRSRQRTRVLLTAAVILGILNSIAYHSAALGGWIPHLHVTDRQLVGVLLGSDLILGLLALSLVPAAIAHDTEELEEDSYIGPPSALVGGLVVITVWQIAPLAMAAGAVVIISISSRVSASWTVPAICASILSALISQLAFQPQQTEISWGAIGATTIITLVLVALGTVRGKHLRSLRRPPDGSAG</sequence>
<feature type="transmembrane region" description="Helical" evidence="1">
    <location>
        <begin position="157"/>
        <end position="178"/>
    </location>
</feature>
<protein>
    <submittedName>
        <fullName evidence="2">Uncharacterized protein</fullName>
    </submittedName>
</protein>
<accession>A0A1X6WTN6</accession>
<gene>
    <name evidence="2" type="ORF">FM105_00410</name>
</gene>
<dbReference type="EMBL" id="FWFF01000001">
    <property type="protein sequence ID" value="SLM88473.1"/>
    <property type="molecule type" value="Genomic_DNA"/>
</dbReference>
<organism evidence="2 3">
    <name type="scientific">Brevibacterium yomogidense</name>
    <dbReference type="NCBI Taxonomy" id="946573"/>
    <lineage>
        <taxon>Bacteria</taxon>
        <taxon>Bacillati</taxon>
        <taxon>Actinomycetota</taxon>
        <taxon>Actinomycetes</taxon>
        <taxon>Micrococcales</taxon>
        <taxon>Brevibacteriaceae</taxon>
        <taxon>Brevibacterium</taxon>
    </lineage>
</organism>
<dbReference type="AlphaFoldDB" id="A0A1X6WTN6"/>
<evidence type="ECO:0000313" key="3">
    <source>
        <dbReference type="Proteomes" id="UP000196581"/>
    </source>
</evidence>
<name>A0A1X6WTN6_9MICO</name>
<keyword evidence="1" id="KW-0472">Membrane</keyword>
<feature type="transmembrane region" description="Helical" evidence="1">
    <location>
        <begin position="133"/>
        <end position="151"/>
    </location>
</feature>